<dbReference type="RefSeq" id="WP_183375873.1">
    <property type="nucleotide sequence ID" value="NZ_CBCSFZ010000001.1"/>
</dbReference>
<reference evidence="6 7" key="1">
    <citation type="submission" date="2020-08" db="EMBL/GenBank/DDBJ databases">
        <title>Sequencing the genomes of 1000 actinobacteria strains.</title>
        <authorList>
            <person name="Klenk H.-P."/>
        </authorList>
    </citation>
    <scope>NUCLEOTIDE SEQUENCE [LARGE SCALE GENOMIC DNA]</scope>
    <source>
        <strain evidence="6 7">DSM 23040</strain>
    </source>
</reference>
<dbReference type="InterPro" id="IPR004843">
    <property type="entry name" value="Calcineurin-like_PHP"/>
</dbReference>
<evidence type="ECO:0000256" key="2">
    <source>
        <dbReference type="ARBA" id="ARBA00022801"/>
    </source>
</evidence>
<dbReference type="PANTHER" id="PTHR42988:SF2">
    <property type="entry name" value="CYCLIC NUCLEOTIDE PHOSPHODIESTERASE CBUA0032-RELATED"/>
    <property type="match status" value="1"/>
</dbReference>
<proteinExistence type="inferred from homology"/>
<dbReference type="Pfam" id="PF00149">
    <property type="entry name" value="Metallophos"/>
    <property type="match status" value="1"/>
</dbReference>
<feature type="domain" description="Calcineurin-like phosphoesterase" evidence="5">
    <location>
        <begin position="1"/>
        <end position="194"/>
    </location>
</feature>
<protein>
    <submittedName>
        <fullName evidence="6">3',5'-cyclic AMP phosphodiesterase CpdA</fullName>
    </submittedName>
</protein>
<dbReference type="InterPro" id="IPR029052">
    <property type="entry name" value="Metallo-depent_PP-like"/>
</dbReference>
<name>A0A839QYP9_9MICO</name>
<dbReference type="Gene3D" id="3.60.21.10">
    <property type="match status" value="1"/>
</dbReference>
<evidence type="ECO:0000259" key="5">
    <source>
        <dbReference type="Pfam" id="PF00149"/>
    </source>
</evidence>
<keyword evidence="2" id="KW-0378">Hydrolase</keyword>
<keyword evidence="7" id="KW-1185">Reference proteome</keyword>
<accession>A0A839QYP9</accession>
<keyword evidence="3" id="KW-0408">Iron</keyword>
<dbReference type="SUPFAM" id="SSF56300">
    <property type="entry name" value="Metallo-dependent phosphatases"/>
    <property type="match status" value="1"/>
</dbReference>
<dbReference type="GO" id="GO:0046872">
    <property type="term" value="F:metal ion binding"/>
    <property type="evidence" value="ECO:0007669"/>
    <property type="project" value="UniProtKB-KW"/>
</dbReference>
<dbReference type="AlphaFoldDB" id="A0A839QYP9"/>
<dbReference type="InterPro" id="IPR050884">
    <property type="entry name" value="CNP_phosphodiesterase-III"/>
</dbReference>
<evidence type="ECO:0000256" key="4">
    <source>
        <dbReference type="ARBA" id="ARBA00025742"/>
    </source>
</evidence>
<dbReference type="EMBL" id="JACHWP010000002">
    <property type="protein sequence ID" value="MBB3023081.1"/>
    <property type="molecule type" value="Genomic_DNA"/>
</dbReference>
<evidence type="ECO:0000256" key="1">
    <source>
        <dbReference type="ARBA" id="ARBA00022723"/>
    </source>
</evidence>
<keyword evidence="1" id="KW-0479">Metal-binding</keyword>
<sequence>MRILHLTDTHISAADPSGGPVLHQGRIDARAALDGVLTRLADIGPLDAVVHSGDASDDGSEDSYRHLERVIGDFARAHGAEHTIAMGNHDVPAGWNAATGLPTVRCQRVGDGRIITLDTSVPRAGYGHVGAEQREEVAAILAESVDGPTIAVLHHPPFPVTSRLFQALSLDGLDELRELLESRVDLILSGHLHAATSGRLGSVPVHVAPGIVNVTDPSAALAGEAGEKEVALGLSGASLVDVGADGCRIQSFHWPNAGDTGEVTEPVYSFDADTITRIVEAAGRK</sequence>
<comment type="similarity">
    <text evidence="4">Belongs to the cyclic nucleotide phosphodiesterase class-III family.</text>
</comment>
<comment type="caution">
    <text evidence="6">The sequence shown here is derived from an EMBL/GenBank/DDBJ whole genome shotgun (WGS) entry which is preliminary data.</text>
</comment>
<evidence type="ECO:0000313" key="6">
    <source>
        <dbReference type="EMBL" id="MBB3023081.1"/>
    </source>
</evidence>
<gene>
    <name evidence="6" type="ORF">FHX50_001364</name>
</gene>
<evidence type="ECO:0000256" key="3">
    <source>
        <dbReference type="ARBA" id="ARBA00023004"/>
    </source>
</evidence>
<dbReference type="Proteomes" id="UP000568050">
    <property type="component" value="Unassembled WGS sequence"/>
</dbReference>
<dbReference type="PANTHER" id="PTHR42988">
    <property type="entry name" value="PHOSPHOHYDROLASE"/>
    <property type="match status" value="1"/>
</dbReference>
<evidence type="ECO:0000313" key="7">
    <source>
        <dbReference type="Proteomes" id="UP000568050"/>
    </source>
</evidence>
<dbReference type="GO" id="GO:0016787">
    <property type="term" value="F:hydrolase activity"/>
    <property type="evidence" value="ECO:0007669"/>
    <property type="project" value="UniProtKB-KW"/>
</dbReference>
<organism evidence="6 7">
    <name type="scientific">Helcobacillus massiliensis</name>
    <dbReference type="NCBI Taxonomy" id="521392"/>
    <lineage>
        <taxon>Bacteria</taxon>
        <taxon>Bacillati</taxon>
        <taxon>Actinomycetota</taxon>
        <taxon>Actinomycetes</taxon>
        <taxon>Micrococcales</taxon>
        <taxon>Dermabacteraceae</taxon>
        <taxon>Helcobacillus</taxon>
    </lineage>
</organism>